<evidence type="ECO:0000313" key="12">
    <source>
        <dbReference type="EMBL" id="KAF8433568.1"/>
    </source>
</evidence>
<feature type="compositionally biased region" description="Low complexity" evidence="9">
    <location>
        <begin position="628"/>
        <end position="641"/>
    </location>
</feature>
<feature type="domain" description="SMP-LTD" evidence="11">
    <location>
        <begin position="269"/>
        <end position="460"/>
    </location>
</feature>
<dbReference type="InterPro" id="IPR019411">
    <property type="entry name" value="MMM1_dom"/>
</dbReference>
<dbReference type="GO" id="GO:0032865">
    <property type="term" value="C:ERMES complex"/>
    <property type="evidence" value="ECO:0007669"/>
    <property type="project" value="TreeGrafter"/>
</dbReference>
<feature type="compositionally biased region" description="Low complexity" evidence="9">
    <location>
        <begin position="771"/>
        <end position="794"/>
    </location>
</feature>
<accession>A0AAD4BKH1</accession>
<feature type="region of interest" description="Disordered" evidence="9">
    <location>
        <begin position="967"/>
        <end position="1011"/>
    </location>
</feature>
<evidence type="ECO:0000313" key="13">
    <source>
        <dbReference type="Proteomes" id="UP001194468"/>
    </source>
</evidence>
<dbReference type="EMBL" id="WHUW01000033">
    <property type="protein sequence ID" value="KAF8433568.1"/>
    <property type="molecule type" value="Genomic_DNA"/>
</dbReference>
<feature type="region of interest" description="Disordered" evidence="9">
    <location>
        <begin position="183"/>
        <end position="209"/>
    </location>
</feature>
<evidence type="ECO:0000256" key="2">
    <source>
        <dbReference type="ARBA" id="ARBA00022448"/>
    </source>
</evidence>
<proteinExistence type="predicted"/>
<feature type="compositionally biased region" description="Low complexity" evidence="9">
    <location>
        <begin position="526"/>
        <end position="537"/>
    </location>
</feature>
<dbReference type="InterPro" id="IPR031468">
    <property type="entry name" value="SMP_LBD"/>
</dbReference>
<comment type="caution">
    <text evidence="12">The sequence shown here is derived from an EMBL/GenBank/DDBJ whole genome shotgun (WGS) entry which is preliminary data.</text>
</comment>
<evidence type="ECO:0000256" key="3">
    <source>
        <dbReference type="ARBA" id="ARBA00022692"/>
    </source>
</evidence>
<feature type="compositionally biased region" description="Polar residues" evidence="9">
    <location>
        <begin position="538"/>
        <end position="550"/>
    </location>
</feature>
<dbReference type="PROSITE" id="PS51847">
    <property type="entry name" value="SMP"/>
    <property type="match status" value="1"/>
</dbReference>
<feature type="compositionally biased region" description="Low complexity" evidence="9">
    <location>
        <begin position="657"/>
        <end position="672"/>
    </location>
</feature>
<reference evidence="12" key="2">
    <citation type="journal article" date="2020" name="Nat. Commun.">
        <title>Large-scale genome sequencing of mycorrhizal fungi provides insights into the early evolution of symbiotic traits.</title>
        <authorList>
            <person name="Miyauchi S."/>
            <person name="Kiss E."/>
            <person name="Kuo A."/>
            <person name="Drula E."/>
            <person name="Kohler A."/>
            <person name="Sanchez-Garcia M."/>
            <person name="Morin E."/>
            <person name="Andreopoulos B."/>
            <person name="Barry K.W."/>
            <person name="Bonito G."/>
            <person name="Buee M."/>
            <person name="Carver A."/>
            <person name="Chen C."/>
            <person name="Cichocki N."/>
            <person name="Clum A."/>
            <person name="Culley D."/>
            <person name="Crous P.W."/>
            <person name="Fauchery L."/>
            <person name="Girlanda M."/>
            <person name="Hayes R.D."/>
            <person name="Keri Z."/>
            <person name="LaButti K."/>
            <person name="Lipzen A."/>
            <person name="Lombard V."/>
            <person name="Magnuson J."/>
            <person name="Maillard F."/>
            <person name="Murat C."/>
            <person name="Nolan M."/>
            <person name="Ohm R.A."/>
            <person name="Pangilinan J."/>
            <person name="Pereira M.F."/>
            <person name="Perotto S."/>
            <person name="Peter M."/>
            <person name="Pfister S."/>
            <person name="Riley R."/>
            <person name="Sitrit Y."/>
            <person name="Stielow J.B."/>
            <person name="Szollosi G."/>
            <person name="Zifcakova L."/>
            <person name="Stursova M."/>
            <person name="Spatafora J.W."/>
            <person name="Tedersoo L."/>
            <person name="Vaario L.M."/>
            <person name="Yamada A."/>
            <person name="Yan M."/>
            <person name="Wang P."/>
            <person name="Xu J."/>
            <person name="Bruns T."/>
            <person name="Baldrian P."/>
            <person name="Vilgalys R."/>
            <person name="Dunand C."/>
            <person name="Henrissat B."/>
            <person name="Grigoriev I.V."/>
            <person name="Hibbett D."/>
            <person name="Nagy L.G."/>
            <person name="Martin F.M."/>
        </authorList>
    </citation>
    <scope>NUCLEOTIDE SEQUENCE</scope>
    <source>
        <strain evidence="12">BED1</strain>
    </source>
</reference>
<dbReference type="GO" id="GO:0008289">
    <property type="term" value="F:lipid binding"/>
    <property type="evidence" value="ECO:0007669"/>
    <property type="project" value="UniProtKB-KW"/>
</dbReference>
<evidence type="ECO:0000256" key="1">
    <source>
        <dbReference type="ARBA" id="ARBA00004586"/>
    </source>
</evidence>
<comment type="subcellular location">
    <subcellularLocation>
        <location evidence="1">Endoplasmic reticulum membrane</location>
    </subcellularLocation>
</comment>
<gene>
    <name evidence="12" type="ORF">L210DRAFT_3454856</name>
</gene>
<dbReference type="CDD" id="cd21675">
    <property type="entry name" value="SMP_TEX2"/>
    <property type="match status" value="1"/>
</dbReference>
<protein>
    <recommendedName>
        <fullName evidence="11">SMP-LTD domain-containing protein</fullName>
    </recommendedName>
</protein>
<feature type="region of interest" description="Disordered" evidence="9">
    <location>
        <begin position="488"/>
        <end position="550"/>
    </location>
</feature>
<keyword evidence="8 10" id="KW-0472">Membrane</keyword>
<feature type="compositionally biased region" description="Basic and acidic residues" evidence="9">
    <location>
        <begin position="565"/>
        <end position="578"/>
    </location>
</feature>
<keyword evidence="4" id="KW-0256">Endoplasmic reticulum</keyword>
<feature type="region of interest" description="Disordered" evidence="9">
    <location>
        <begin position="879"/>
        <end position="928"/>
    </location>
</feature>
<feature type="compositionally biased region" description="Polar residues" evidence="9">
    <location>
        <begin position="815"/>
        <end position="829"/>
    </location>
</feature>
<feature type="compositionally biased region" description="Basic and acidic residues" evidence="9">
    <location>
        <begin position="737"/>
        <end position="747"/>
    </location>
</feature>
<feature type="compositionally biased region" description="Basic and acidic residues" evidence="9">
    <location>
        <begin position="191"/>
        <end position="209"/>
    </location>
</feature>
<dbReference type="GO" id="GO:0015914">
    <property type="term" value="P:phospholipid transport"/>
    <property type="evidence" value="ECO:0007669"/>
    <property type="project" value="TreeGrafter"/>
</dbReference>
<organism evidence="12 13">
    <name type="scientific">Boletus edulis BED1</name>
    <dbReference type="NCBI Taxonomy" id="1328754"/>
    <lineage>
        <taxon>Eukaryota</taxon>
        <taxon>Fungi</taxon>
        <taxon>Dikarya</taxon>
        <taxon>Basidiomycota</taxon>
        <taxon>Agaricomycotina</taxon>
        <taxon>Agaricomycetes</taxon>
        <taxon>Agaricomycetidae</taxon>
        <taxon>Boletales</taxon>
        <taxon>Boletineae</taxon>
        <taxon>Boletaceae</taxon>
        <taxon>Boletoideae</taxon>
        <taxon>Boletus</taxon>
    </lineage>
</organism>
<feature type="region of interest" description="Disordered" evidence="9">
    <location>
        <begin position="42"/>
        <end position="70"/>
    </location>
</feature>
<evidence type="ECO:0000256" key="10">
    <source>
        <dbReference type="SAM" id="Phobius"/>
    </source>
</evidence>
<evidence type="ECO:0000259" key="11">
    <source>
        <dbReference type="PROSITE" id="PS51847"/>
    </source>
</evidence>
<reference evidence="12" key="1">
    <citation type="submission" date="2019-10" db="EMBL/GenBank/DDBJ databases">
        <authorList>
            <consortium name="DOE Joint Genome Institute"/>
            <person name="Kuo A."/>
            <person name="Miyauchi S."/>
            <person name="Kiss E."/>
            <person name="Drula E."/>
            <person name="Kohler A."/>
            <person name="Sanchez-Garcia M."/>
            <person name="Andreopoulos B."/>
            <person name="Barry K.W."/>
            <person name="Bonito G."/>
            <person name="Buee M."/>
            <person name="Carver A."/>
            <person name="Chen C."/>
            <person name="Cichocki N."/>
            <person name="Clum A."/>
            <person name="Culley D."/>
            <person name="Crous P.W."/>
            <person name="Fauchery L."/>
            <person name="Girlanda M."/>
            <person name="Hayes R."/>
            <person name="Keri Z."/>
            <person name="LaButti K."/>
            <person name="Lipzen A."/>
            <person name="Lombard V."/>
            <person name="Magnuson J."/>
            <person name="Maillard F."/>
            <person name="Morin E."/>
            <person name="Murat C."/>
            <person name="Nolan M."/>
            <person name="Ohm R."/>
            <person name="Pangilinan J."/>
            <person name="Pereira M."/>
            <person name="Perotto S."/>
            <person name="Peter M."/>
            <person name="Riley R."/>
            <person name="Sitrit Y."/>
            <person name="Stielow B."/>
            <person name="Szollosi G."/>
            <person name="Zifcakova L."/>
            <person name="Stursova M."/>
            <person name="Spatafora J.W."/>
            <person name="Tedersoo L."/>
            <person name="Vaario L.-M."/>
            <person name="Yamada A."/>
            <person name="Yan M."/>
            <person name="Wang P."/>
            <person name="Xu J."/>
            <person name="Bruns T."/>
            <person name="Baldrian P."/>
            <person name="Vilgalys R."/>
            <person name="Henrissat B."/>
            <person name="Grigoriev I.V."/>
            <person name="Hibbett D."/>
            <person name="Nagy L.G."/>
            <person name="Martin F.M."/>
        </authorList>
    </citation>
    <scope>NUCLEOTIDE SEQUENCE</scope>
    <source>
        <strain evidence="12">BED1</strain>
    </source>
</reference>
<evidence type="ECO:0000256" key="4">
    <source>
        <dbReference type="ARBA" id="ARBA00022824"/>
    </source>
</evidence>
<keyword evidence="3 10" id="KW-0812">Transmembrane</keyword>
<keyword evidence="5 10" id="KW-1133">Transmembrane helix</keyword>
<feature type="compositionally biased region" description="Polar residues" evidence="9">
    <location>
        <begin position="642"/>
        <end position="652"/>
    </location>
</feature>
<evidence type="ECO:0000256" key="5">
    <source>
        <dbReference type="ARBA" id="ARBA00022989"/>
    </source>
</evidence>
<feature type="compositionally biased region" description="Low complexity" evidence="9">
    <location>
        <begin position="880"/>
        <end position="891"/>
    </location>
</feature>
<feature type="transmembrane region" description="Helical" evidence="10">
    <location>
        <begin position="7"/>
        <end position="31"/>
    </location>
</feature>
<feature type="compositionally biased region" description="Pro residues" evidence="9">
    <location>
        <begin position="1000"/>
        <end position="1011"/>
    </location>
</feature>
<feature type="region of interest" description="Disordered" evidence="9">
    <location>
        <begin position="565"/>
        <end position="829"/>
    </location>
</feature>
<evidence type="ECO:0000256" key="8">
    <source>
        <dbReference type="ARBA" id="ARBA00023136"/>
    </source>
</evidence>
<evidence type="ECO:0000256" key="6">
    <source>
        <dbReference type="ARBA" id="ARBA00023055"/>
    </source>
</evidence>
<dbReference type="PANTHER" id="PTHR13466:SF19">
    <property type="entry name" value="NUCLEUS-VACUOLE JUNCTION PROTEIN 2"/>
    <property type="match status" value="1"/>
</dbReference>
<name>A0AAD4BKH1_BOLED</name>
<evidence type="ECO:0000256" key="7">
    <source>
        <dbReference type="ARBA" id="ARBA00023121"/>
    </source>
</evidence>
<dbReference type="Pfam" id="PF10296">
    <property type="entry name" value="MMM1"/>
    <property type="match status" value="1"/>
</dbReference>
<keyword evidence="2" id="KW-0813">Transport</keyword>
<dbReference type="GO" id="GO:1990456">
    <property type="term" value="P:mitochondrion-endoplasmic reticulum membrane tethering"/>
    <property type="evidence" value="ECO:0007669"/>
    <property type="project" value="TreeGrafter"/>
</dbReference>
<keyword evidence="6" id="KW-0445">Lipid transport</keyword>
<keyword evidence="7" id="KW-0446">Lipid-binding</keyword>
<dbReference type="AlphaFoldDB" id="A0AAD4BKH1"/>
<dbReference type="GO" id="GO:0005789">
    <property type="term" value="C:endoplasmic reticulum membrane"/>
    <property type="evidence" value="ECO:0007669"/>
    <property type="project" value="UniProtKB-SubCell"/>
</dbReference>
<dbReference type="PANTHER" id="PTHR13466">
    <property type="entry name" value="TEX2 PROTEIN-RELATED"/>
    <property type="match status" value="1"/>
</dbReference>
<dbReference type="Proteomes" id="UP001194468">
    <property type="component" value="Unassembled WGS sequence"/>
</dbReference>
<sequence length="1011" mass="110032">MSLRALLYAYVLGGITFIPLLIFTFLCITIYTSVPAPHHNAKPPVECADHDHTKGSSESPIDPPSDVNDLPRTRKGWLTVRHTFEESSNDASYVTFVKSYLDSRSKDPKRARPKDMWYVVLKGKVMYLYEDEGMTECEAAVELGGHDVLIYPEGLLDGELFTRRNAICLKPRSSGTIPCVSKEIASDDGEQNDKADGDQPRKQEEDEKSRDPAPWFIFVRSCVDMEDWYLALVHASDHPSGTPTLSPLKPVFLPSEMNTLVATLDEQPDVIPMRWFNALLGRVFYSVYKTQTLESYIISRLMKKLSKVKRPAFLTDVAVTQFSVGDKAPTLSKPMLKELTKEGDASLEVGLLYKGEIRATVEATAVINLGARFKSYTVKLVLAVVVRELEGNLLVKVKRPPSSRMWYGFTKTPRMVINVEPIVSDRQITWSMILNTIEAKIEETIIDSVVLPNMDDISFFDSAEYEHRGGVWADAVRPEIRMTAPAPEVAAKPFVGSQPSEEAGPSTLVHTPSEREPATETPSLGSIPIIRSPTTSSEKTSTAARRHSWFSSGADTELEFGHAKEVEEEVVHGKRERSAGPNGSLTPPPDTATIQPSDASDNDPDVHEYLSPRPSSPHSHTRSRSSRAHSISSSAGGDESSNYLSDTSATSKSPRHSLGTSTTSSFLSALKSKAGDKQALSNTAKEAMRKWGVWGLKKDVGGNPSPDDFPDMGPHDHRPQAESTRGRQSYADMRAAVIERREREQSEKVNGGSSPVPIPQGGGREQGRSPSVSGGRTTSYSSGSTSPGLSRSLGDNVSSDPFKDQDLTEVMEENPTPSLIHTQPSQGRTMTIPGIHASHRGEVMCMENIAPVSLAPESKPKGATIQSMYRLWKSPILTGQSSEEAQASTSSPGRGDTNDGNHDVAPLSLTPEVISPPSRSVPPPLPPRTISSVVVRHAAETTDDSVDASSVSVASQALMTIASRDETRRLSVETESGPSVLPLGTSETSLTAVPTIKPSSKPPLPPRRIPT</sequence>
<keyword evidence="13" id="KW-1185">Reference proteome</keyword>
<evidence type="ECO:0000256" key="9">
    <source>
        <dbReference type="SAM" id="MobiDB-lite"/>
    </source>
</evidence>